<sequence>MTEESRRRRSRGAAESVAARWWREWWDTVSAGALAAVSVILAATIWAKPLPDVSPARAATGALVRTFERMSEGRGMMDA</sequence>
<dbReference type="RefSeq" id="WP_101306852.1">
    <property type="nucleotide sequence ID" value="NZ_CP025299.1"/>
</dbReference>
<gene>
    <name evidence="2" type="ORF">CXR34_14965</name>
</gene>
<name>A0A2K9DTR3_9MICO</name>
<reference evidence="2 3" key="1">
    <citation type="submission" date="2017-12" db="EMBL/GenBank/DDBJ databases">
        <title>Isolation and characterization of estrogens degradatiion strain Microbacterium hominis SJTG1.</title>
        <authorList>
            <person name="Xiong W."/>
            <person name="Yin C."/>
            <person name="Zheng D."/>
            <person name="Liang R."/>
        </authorList>
    </citation>
    <scope>NUCLEOTIDE SEQUENCE [LARGE SCALE GENOMIC DNA]</scope>
    <source>
        <strain evidence="2 3">SJTG1</strain>
    </source>
</reference>
<protein>
    <submittedName>
        <fullName evidence="2">Uncharacterized protein</fullName>
    </submittedName>
</protein>
<feature type="transmembrane region" description="Helical" evidence="1">
    <location>
        <begin position="29"/>
        <end position="47"/>
    </location>
</feature>
<keyword evidence="1" id="KW-1133">Transmembrane helix</keyword>
<evidence type="ECO:0000313" key="2">
    <source>
        <dbReference type="EMBL" id="AUG30636.1"/>
    </source>
</evidence>
<accession>A0A2K9DTR3</accession>
<dbReference type="AlphaFoldDB" id="A0A2K9DTR3"/>
<evidence type="ECO:0000313" key="3">
    <source>
        <dbReference type="Proteomes" id="UP000233276"/>
    </source>
</evidence>
<dbReference type="KEGG" id="mhos:CXR34_14965"/>
<dbReference type="Proteomes" id="UP000233276">
    <property type="component" value="Chromosome"/>
</dbReference>
<keyword evidence="1" id="KW-0812">Transmembrane</keyword>
<evidence type="ECO:0000256" key="1">
    <source>
        <dbReference type="SAM" id="Phobius"/>
    </source>
</evidence>
<organism evidence="2 3">
    <name type="scientific">Microbacterium hominis</name>
    <dbReference type="NCBI Taxonomy" id="162426"/>
    <lineage>
        <taxon>Bacteria</taxon>
        <taxon>Bacillati</taxon>
        <taxon>Actinomycetota</taxon>
        <taxon>Actinomycetes</taxon>
        <taxon>Micrococcales</taxon>
        <taxon>Microbacteriaceae</taxon>
        <taxon>Microbacterium</taxon>
    </lineage>
</organism>
<keyword evidence="1" id="KW-0472">Membrane</keyword>
<proteinExistence type="predicted"/>
<dbReference type="EMBL" id="CP025299">
    <property type="protein sequence ID" value="AUG30636.1"/>
    <property type="molecule type" value="Genomic_DNA"/>
</dbReference>